<feature type="domain" description="Zinc finger CGNR" evidence="1">
    <location>
        <begin position="160"/>
        <end position="201"/>
    </location>
</feature>
<sequence>MDHNTPPEWTSEMLIGGHPALDFVNTAGGSSKLRDTERLLHFGDVLKWSAAAQVVSKAERNELRPRGSGGDHAREVDHLHQFREALHTCLMAEQAGTAWPAQAAYQLHREIRWSLGGSLLQKAGARFSWHAGVEAFGSALPRARIALATEALLRSCDLPRLRNCDRCSWLFIDRGRGRRRRWCSMATCGSREKSAAYYQRRKAAGQ</sequence>
<dbReference type="InterPro" id="IPR021005">
    <property type="entry name" value="Znf_CGNR"/>
</dbReference>
<evidence type="ECO:0000313" key="3">
    <source>
        <dbReference type="Proteomes" id="UP001138661"/>
    </source>
</evidence>
<gene>
    <name evidence="2" type="ORF">KX928_10430</name>
</gene>
<dbReference type="PANTHER" id="PTHR35525:SF3">
    <property type="entry name" value="BLL6575 PROTEIN"/>
    <property type="match status" value="1"/>
</dbReference>
<proteinExistence type="predicted"/>
<dbReference type="RefSeq" id="WP_219501718.1">
    <property type="nucleotide sequence ID" value="NZ_JAHXDN010000002.1"/>
</dbReference>
<evidence type="ECO:0000259" key="1">
    <source>
        <dbReference type="Pfam" id="PF11706"/>
    </source>
</evidence>
<comment type="caution">
    <text evidence="2">The sequence shown here is derived from an EMBL/GenBank/DDBJ whole genome shotgun (WGS) entry which is preliminary data.</text>
</comment>
<protein>
    <submittedName>
        <fullName evidence="2">CGNR zinc finger domain-containing protein</fullName>
    </submittedName>
</protein>
<dbReference type="EMBL" id="JAHXDN010000002">
    <property type="protein sequence ID" value="MBW4708200.1"/>
    <property type="molecule type" value="Genomic_DNA"/>
</dbReference>
<dbReference type="Pfam" id="PF11706">
    <property type="entry name" value="zf-CGNR"/>
    <property type="match status" value="1"/>
</dbReference>
<organism evidence="2 3">
    <name type="scientific">Roseobacter insulae</name>
    <dbReference type="NCBI Taxonomy" id="2859783"/>
    <lineage>
        <taxon>Bacteria</taxon>
        <taxon>Pseudomonadati</taxon>
        <taxon>Pseudomonadota</taxon>
        <taxon>Alphaproteobacteria</taxon>
        <taxon>Rhodobacterales</taxon>
        <taxon>Roseobacteraceae</taxon>
        <taxon>Roseobacter</taxon>
    </lineage>
</organism>
<dbReference type="InterPro" id="IPR010852">
    <property type="entry name" value="ABATE"/>
</dbReference>
<keyword evidence="3" id="KW-1185">Reference proteome</keyword>
<accession>A0A9X1FUJ8</accession>
<dbReference type="PANTHER" id="PTHR35525">
    <property type="entry name" value="BLL6575 PROTEIN"/>
    <property type="match status" value="1"/>
</dbReference>
<evidence type="ECO:0000313" key="2">
    <source>
        <dbReference type="EMBL" id="MBW4708200.1"/>
    </source>
</evidence>
<dbReference type="AlphaFoldDB" id="A0A9X1FUJ8"/>
<reference evidence="2" key="1">
    <citation type="submission" date="2021-07" db="EMBL/GenBank/DDBJ databases">
        <title>Roseobacter insulae sp. nov., isolated from a tidal flat.</title>
        <authorList>
            <person name="Park S."/>
            <person name="Yoon J.-H."/>
        </authorList>
    </citation>
    <scope>NUCLEOTIDE SEQUENCE</scope>
    <source>
        <strain evidence="2">YSTF-M11</strain>
    </source>
</reference>
<dbReference type="Proteomes" id="UP001138661">
    <property type="component" value="Unassembled WGS sequence"/>
</dbReference>
<name>A0A9X1FUJ8_9RHOB</name>
<dbReference type="Pfam" id="PF07336">
    <property type="entry name" value="ABATE"/>
    <property type="match status" value="1"/>
</dbReference>